<keyword evidence="5 9" id="KW-0472">Membrane</keyword>
<dbReference type="Proteomes" id="UP001460270">
    <property type="component" value="Unassembled WGS sequence"/>
</dbReference>
<evidence type="ECO:0000313" key="11">
    <source>
        <dbReference type="EMBL" id="KAK7945622.1"/>
    </source>
</evidence>
<evidence type="ECO:0000256" key="3">
    <source>
        <dbReference type="ARBA" id="ARBA00022989"/>
    </source>
</evidence>
<evidence type="ECO:0000256" key="7">
    <source>
        <dbReference type="ARBA" id="ARBA00023180"/>
    </source>
</evidence>
<evidence type="ECO:0000256" key="9">
    <source>
        <dbReference type="SAM" id="Phobius"/>
    </source>
</evidence>
<dbReference type="Gene3D" id="1.20.1070.10">
    <property type="entry name" value="Rhodopsin 7-helix transmembrane proteins"/>
    <property type="match status" value="2"/>
</dbReference>
<dbReference type="SUPFAM" id="SSF81321">
    <property type="entry name" value="Family A G protein-coupled receptor-like"/>
    <property type="match status" value="1"/>
</dbReference>
<dbReference type="AlphaFoldDB" id="A0AAW0Q4L3"/>
<comment type="subcellular location">
    <subcellularLocation>
        <location evidence="1">Membrane</location>
        <topology evidence="1">Multi-pass membrane protein</topology>
    </subcellularLocation>
</comment>
<evidence type="ECO:0000256" key="5">
    <source>
        <dbReference type="ARBA" id="ARBA00023136"/>
    </source>
</evidence>
<protein>
    <recommendedName>
        <fullName evidence="10">G-protein coupled receptors family 1 profile domain-containing protein</fullName>
    </recommendedName>
</protein>
<name>A0AAW0Q4L3_9GOBI</name>
<reference evidence="12" key="1">
    <citation type="submission" date="2024-04" db="EMBL/GenBank/DDBJ databases">
        <title>Salinicola lusitanus LLJ914,a marine bacterium isolated from the Okinawa Trough.</title>
        <authorList>
            <person name="Li J."/>
        </authorList>
    </citation>
    <scope>NUCLEOTIDE SEQUENCE [LARGE SCALE GENOMIC DNA]</scope>
</reference>
<dbReference type="GO" id="GO:0004930">
    <property type="term" value="F:G protein-coupled receptor activity"/>
    <property type="evidence" value="ECO:0007669"/>
    <property type="project" value="UniProtKB-KW"/>
</dbReference>
<keyword evidence="2 9" id="KW-0812">Transmembrane</keyword>
<keyword evidence="3 9" id="KW-1133">Transmembrane helix</keyword>
<dbReference type="PANTHER" id="PTHR24232:SF56">
    <property type="entry name" value="G-PROTEIN COUPLED RECEPTOR 55"/>
    <property type="match status" value="1"/>
</dbReference>
<keyword evidence="4" id="KW-0297">G-protein coupled receptor</keyword>
<evidence type="ECO:0000256" key="6">
    <source>
        <dbReference type="ARBA" id="ARBA00023170"/>
    </source>
</evidence>
<feature type="transmembrane region" description="Helical" evidence="9">
    <location>
        <begin position="26"/>
        <end position="52"/>
    </location>
</feature>
<sequence length="168" mass="19182">MSLTVDRWLAICHPYKAKEQRSRRNALLICLGVWALVLVFGFLIPALVVVYCSVKTIWALQHSSHHSQQSRVCIKYICSSLCTFLLPLTPSHLAIFLQFLVHQNVIVDCGSRAKISLFLQITLCLSNITCCLDALCYYFITLEVRSTKHTFRLSTFSHRRPTFSTSEV</sequence>
<dbReference type="InterPro" id="IPR017452">
    <property type="entry name" value="GPCR_Rhodpsn_7TM"/>
</dbReference>
<dbReference type="GO" id="GO:0007200">
    <property type="term" value="P:phospholipase C-activating G protein-coupled receptor signaling pathway"/>
    <property type="evidence" value="ECO:0007669"/>
    <property type="project" value="TreeGrafter"/>
</dbReference>
<gene>
    <name evidence="11" type="ORF">WMY93_001350</name>
</gene>
<organism evidence="11 12">
    <name type="scientific">Mugilogobius chulae</name>
    <name type="common">yellowstripe goby</name>
    <dbReference type="NCBI Taxonomy" id="88201"/>
    <lineage>
        <taxon>Eukaryota</taxon>
        <taxon>Metazoa</taxon>
        <taxon>Chordata</taxon>
        <taxon>Craniata</taxon>
        <taxon>Vertebrata</taxon>
        <taxon>Euteleostomi</taxon>
        <taxon>Actinopterygii</taxon>
        <taxon>Neopterygii</taxon>
        <taxon>Teleostei</taxon>
        <taxon>Neoteleostei</taxon>
        <taxon>Acanthomorphata</taxon>
        <taxon>Gobiaria</taxon>
        <taxon>Gobiiformes</taxon>
        <taxon>Gobioidei</taxon>
        <taxon>Gobiidae</taxon>
        <taxon>Gobionellinae</taxon>
        <taxon>Mugilogobius</taxon>
    </lineage>
</organism>
<evidence type="ECO:0000313" key="12">
    <source>
        <dbReference type="Proteomes" id="UP001460270"/>
    </source>
</evidence>
<evidence type="ECO:0000256" key="1">
    <source>
        <dbReference type="ARBA" id="ARBA00004141"/>
    </source>
</evidence>
<dbReference type="Pfam" id="PF00001">
    <property type="entry name" value="7tm_1"/>
    <property type="match status" value="1"/>
</dbReference>
<dbReference type="PANTHER" id="PTHR24232">
    <property type="entry name" value="G-PROTEIN COUPLED RECEPTOR"/>
    <property type="match status" value="1"/>
</dbReference>
<keyword evidence="7" id="KW-0325">Glycoprotein</keyword>
<dbReference type="EMBL" id="JBBPFD010000001">
    <property type="protein sequence ID" value="KAK7945622.1"/>
    <property type="molecule type" value="Genomic_DNA"/>
</dbReference>
<keyword evidence="8" id="KW-0807">Transducer</keyword>
<dbReference type="InterPro" id="IPR000276">
    <property type="entry name" value="GPCR_Rhodpsn"/>
</dbReference>
<proteinExistence type="predicted"/>
<feature type="domain" description="G-protein coupled receptors family 1 profile" evidence="10">
    <location>
        <begin position="1"/>
        <end position="168"/>
    </location>
</feature>
<evidence type="ECO:0000259" key="10">
    <source>
        <dbReference type="PROSITE" id="PS50262"/>
    </source>
</evidence>
<evidence type="ECO:0000256" key="2">
    <source>
        <dbReference type="ARBA" id="ARBA00022692"/>
    </source>
</evidence>
<dbReference type="GO" id="GO:0005886">
    <property type="term" value="C:plasma membrane"/>
    <property type="evidence" value="ECO:0007669"/>
    <property type="project" value="TreeGrafter"/>
</dbReference>
<feature type="transmembrane region" description="Helical" evidence="9">
    <location>
        <begin position="117"/>
        <end position="140"/>
    </location>
</feature>
<keyword evidence="12" id="KW-1185">Reference proteome</keyword>
<comment type="caution">
    <text evidence="11">The sequence shown here is derived from an EMBL/GenBank/DDBJ whole genome shotgun (WGS) entry which is preliminary data.</text>
</comment>
<keyword evidence="6" id="KW-0675">Receptor</keyword>
<evidence type="ECO:0000256" key="4">
    <source>
        <dbReference type="ARBA" id="ARBA00023040"/>
    </source>
</evidence>
<accession>A0AAW0Q4L3</accession>
<dbReference type="PROSITE" id="PS50262">
    <property type="entry name" value="G_PROTEIN_RECEP_F1_2"/>
    <property type="match status" value="1"/>
</dbReference>
<dbReference type="GO" id="GO:0035025">
    <property type="term" value="P:positive regulation of Rho protein signal transduction"/>
    <property type="evidence" value="ECO:0007669"/>
    <property type="project" value="TreeGrafter"/>
</dbReference>
<evidence type="ECO:0000256" key="8">
    <source>
        <dbReference type="ARBA" id="ARBA00023224"/>
    </source>
</evidence>